<organism evidence="1 2">
    <name type="scientific">Hibiscus trionum</name>
    <name type="common">Flower of an hour</name>
    <dbReference type="NCBI Taxonomy" id="183268"/>
    <lineage>
        <taxon>Eukaryota</taxon>
        <taxon>Viridiplantae</taxon>
        <taxon>Streptophyta</taxon>
        <taxon>Embryophyta</taxon>
        <taxon>Tracheophyta</taxon>
        <taxon>Spermatophyta</taxon>
        <taxon>Magnoliopsida</taxon>
        <taxon>eudicotyledons</taxon>
        <taxon>Gunneridae</taxon>
        <taxon>Pentapetalae</taxon>
        <taxon>rosids</taxon>
        <taxon>malvids</taxon>
        <taxon>Malvales</taxon>
        <taxon>Malvaceae</taxon>
        <taxon>Malvoideae</taxon>
        <taxon>Hibiscus</taxon>
    </lineage>
</organism>
<dbReference type="PANTHER" id="PTHR11439">
    <property type="entry name" value="GAG-POL-RELATED RETROTRANSPOSON"/>
    <property type="match status" value="1"/>
</dbReference>
<proteinExistence type="predicted"/>
<evidence type="ECO:0000313" key="2">
    <source>
        <dbReference type="Proteomes" id="UP001165190"/>
    </source>
</evidence>
<keyword evidence="2" id="KW-1185">Reference proteome</keyword>
<dbReference type="Proteomes" id="UP001165190">
    <property type="component" value="Unassembled WGS sequence"/>
</dbReference>
<protein>
    <submittedName>
        <fullName evidence="1">Uncharacterized protein</fullName>
    </submittedName>
</protein>
<dbReference type="OrthoDB" id="2551793at2759"/>
<comment type="caution">
    <text evidence="1">The sequence shown here is derived from an EMBL/GenBank/DDBJ whole genome shotgun (WGS) entry which is preliminary data.</text>
</comment>
<reference evidence="1" key="1">
    <citation type="submission" date="2023-05" db="EMBL/GenBank/DDBJ databases">
        <title>Genome and transcriptome analyses reveal genes involved in the formation of fine ridges on petal epidermal cells in Hibiscus trionum.</title>
        <authorList>
            <person name="Koshimizu S."/>
            <person name="Masuda S."/>
            <person name="Ishii T."/>
            <person name="Shirasu K."/>
            <person name="Hoshino A."/>
            <person name="Arita M."/>
        </authorList>
    </citation>
    <scope>NUCLEOTIDE SEQUENCE</scope>
    <source>
        <strain evidence="1">Hamamatsu line</strain>
    </source>
</reference>
<name>A0A9W7IU34_HIBTR</name>
<evidence type="ECO:0000313" key="1">
    <source>
        <dbReference type="EMBL" id="GMJ02451.1"/>
    </source>
</evidence>
<dbReference type="PANTHER" id="PTHR11439:SF517">
    <property type="entry name" value="CYSTEINE-RICH RLK (RECEPTOR-LIKE PROTEIN KINASE) 8"/>
    <property type="match status" value="1"/>
</dbReference>
<dbReference type="CDD" id="cd09272">
    <property type="entry name" value="RNase_HI_RT_Ty1"/>
    <property type="match status" value="1"/>
</dbReference>
<gene>
    <name evidence="1" type="ORF">HRI_003914200</name>
</gene>
<accession>A0A9W7IU34</accession>
<sequence>MSKPTKMHLQAAKRALMYLKGTVNYGIFYKRGVVSWSSRKQPLVTLSTTKAKFVAAVVCACQDAWMRRILEKLGHMEKGSTTIMCNSSSAIKLSKNLFCSSKDQVADVMTKPLKLEDFLRLRHMLGVCEVLDKLNT</sequence>
<dbReference type="EMBL" id="BSYR01000036">
    <property type="protein sequence ID" value="GMJ02451.1"/>
    <property type="molecule type" value="Genomic_DNA"/>
</dbReference>
<dbReference type="AlphaFoldDB" id="A0A9W7IU34"/>